<dbReference type="PANTHER" id="PTHR30590">
    <property type="entry name" value="INNER MEMBRANE PROTEIN"/>
    <property type="match status" value="1"/>
</dbReference>
<feature type="transmembrane region" description="Helical" evidence="1">
    <location>
        <begin position="55"/>
        <end position="77"/>
    </location>
</feature>
<feature type="transmembrane region" description="Helical" evidence="1">
    <location>
        <begin position="234"/>
        <end position="254"/>
    </location>
</feature>
<feature type="transmembrane region" description="Helical" evidence="1">
    <location>
        <begin position="130"/>
        <end position="152"/>
    </location>
</feature>
<accession>A0A085JH93</accession>
<keyword evidence="1" id="KW-0472">Membrane</keyword>
<organism evidence="3 4">
    <name type="scientific">Tatumella ptyseos ATCC 33301</name>
    <dbReference type="NCBI Taxonomy" id="1005995"/>
    <lineage>
        <taxon>Bacteria</taxon>
        <taxon>Pseudomonadati</taxon>
        <taxon>Pseudomonadota</taxon>
        <taxon>Gammaproteobacteria</taxon>
        <taxon>Enterobacterales</taxon>
        <taxon>Erwiniaceae</taxon>
        <taxon>Tatumella</taxon>
    </lineage>
</organism>
<evidence type="ECO:0000256" key="1">
    <source>
        <dbReference type="SAM" id="Phobius"/>
    </source>
</evidence>
<proteinExistence type="predicted"/>
<evidence type="ECO:0000259" key="2">
    <source>
        <dbReference type="Pfam" id="PF04235"/>
    </source>
</evidence>
<keyword evidence="1" id="KW-0812">Transmembrane</keyword>
<dbReference type="RefSeq" id="WP_029989596.1">
    <property type="nucleotide sequence ID" value="NZ_ATMJ01000005.1"/>
</dbReference>
<dbReference type="InterPro" id="IPR007349">
    <property type="entry name" value="DUF418"/>
</dbReference>
<reference evidence="3 4" key="1">
    <citation type="submission" date="2014-05" db="EMBL/GenBank/DDBJ databases">
        <title>ATOL: Assembling a taxonomically balanced genome-scale reconstruction of the evolutionary history of the Enterobacteriaceae.</title>
        <authorList>
            <person name="Plunkett G.III."/>
            <person name="Neeno-Eckwall E.C."/>
            <person name="Glasner J.D."/>
            <person name="Perna N.T."/>
        </authorList>
    </citation>
    <scope>NUCLEOTIDE SEQUENCE [LARGE SCALE GENOMIC DNA]</scope>
    <source>
        <strain evidence="3 4">ATCC 33301</strain>
    </source>
</reference>
<dbReference type="PANTHER" id="PTHR30590:SF2">
    <property type="entry name" value="INNER MEMBRANE PROTEIN"/>
    <property type="match status" value="1"/>
</dbReference>
<protein>
    <recommendedName>
        <fullName evidence="2">DUF418 domain-containing protein</fullName>
    </recommendedName>
</protein>
<feature type="transmembrane region" description="Helical" evidence="1">
    <location>
        <begin position="201"/>
        <end position="222"/>
    </location>
</feature>
<dbReference type="OrthoDB" id="9807744at2"/>
<evidence type="ECO:0000313" key="3">
    <source>
        <dbReference type="EMBL" id="KFD19839.1"/>
    </source>
</evidence>
<dbReference type="Proteomes" id="UP000028602">
    <property type="component" value="Unassembled WGS sequence"/>
</dbReference>
<feature type="transmembrane region" description="Helical" evidence="1">
    <location>
        <begin position="309"/>
        <end position="331"/>
    </location>
</feature>
<feature type="transmembrane region" description="Helical" evidence="1">
    <location>
        <begin position="337"/>
        <end position="359"/>
    </location>
</feature>
<comment type="caution">
    <text evidence="3">The sequence shown here is derived from an EMBL/GenBank/DDBJ whole genome shotgun (WGS) entry which is preliminary data.</text>
</comment>
<sequence length="381" mass="42293">MPRYPQLDFIRGAAIAGILLLNIVSFGLPSAAYLNPAWQGFITRPDAISWAVLEVFARLKFLNLFALLFGAGLVFQLPKGGAWIQSRLGWLLLFGVLHAVLLWQGDILVAWSLAGMLSWRMIRDAHSPGVLMRTGILFYAVGCLMLLLFGAISSGHAGSDWLPGAAEVFLEQQRVLHPGMAAIDYRTDHLASMLVAFFGQYGWELTGLMMIGAALVHNGWLLGNRPPADYLRTAALLLVPGFLLEAAGTTAQWLTGWSFRWSGFYLQIPGEIASPLISLGYAALVLAGWQKISSMRVGYLFCCIGRMALSNYLLQTLVCTLIFSTAGFFLHFQRWQLLLIVPFIWVINTLFSLCWLRYFPRGPMEQLWRILTRKTAGSGEG</sequence>
<dbReference type="eggNOG" id="COG2311">
    <property type="taxonomic scope" value="Bacteria"/>
</dbReference>
<keyword evidence="4" id="KW-1185">Reference proteome</keyword>
<name>A0A085JH93_9GAMM</name>
<dbReference type="InterPro" id="IPR052529">
    <property type="entry name" value="Bact_Transport_Assoc"/>
</dbReference>
<feature type="transmembrane region" description="Helical" evidence="1">
    <location>
        <begin position="89"/>
        <end position="118"/>
    </location>
</feature>
<dbReference type="AlphaFoldDB" id="A0A085JH93"/>
<dbReference type="EMBL" id="JMPR01000028">
    <property type="protein sequence ID" value="KFD19839.1"/>
    <property type="molecule type" value="Genomic_DNA"/>
</dbReference>
<feature type="domain" description="DUF418" evidence="2">
    <location>
        <begin position="216"/>
        <end position="373"/>
    </location>
</feature>
<feature type="transmembrane region" description="Helical" evidence="1">
    <location>
        <begin position="12"/>
        <end position="34"/>
    </location>
</feature>
<evidence type="ECO:0000313" key="4">
    <source>
        <dbReference type="Proteomes" id="UP000028602"/>
    </source>
</evidence>
<dbReference type="Pfam" id="PF04235">
    <property type="entry name" value="DUF418"/>
    <property type="match status" value="1"/>
</dbReference>
<keyword evidence="1" id="KW-1133">Transmembrane helix</keyword>
<dbReference type="NCBIfam" id="NF008093">
    <property type="entry name" value="PRK10835.1"/>
    <property type="match status" value="1"/>
</dbReference>
<gene>
    <name evidence="3" type="ORF">GTPT_1772</name>
</gene>
<feature type="transmembrane region" description="Helical" evidence="1">
    <location>
        <begin position="266"/>
        <end position="289"/>
    </location>
</feature>